<evidence type="ECO:0000313" key="2">
    <source>
        <dbReference type="Proteomes" id="UP000469430"/>
    </source>
</evidence>
<dbReference type="RefSeq" id="WP_161390463.1">
    <property type="nucleotide sequence ID" value="NZ_JBHSCP010000001.1"/>
</dbReference>
<accession>A0A6I4TVP7</accession>
<organism evidence="1 2">
    <name type="scientific">Croceibacterium xixiisoli</name>
    <dbReference type="NCBI Taxonomy" id="1476466"/>
    <lineage>
        <taxon>Bacteria</taxon>
        <taxon>Pseudomonadati</taxon>
        <taxon>Pseudomonadota</taxon>
        <taxon>Alphaproteobacteria</taxon>
        <taxon>Sphingomonadales</taxon>
        <taxon>Erythrobacteraceae</taxon>
        <taxon>Croceibacterium</taxon>
    </lineage>
</organism>
<keyword evidence="2" id="KW-1185">Reference proteome</keyword>
<name>A0A6I4TVP7_9SPHN</name>
<comment type="caution">
    <text evidence="1">The sequence shown here is derived from an EMBL/GenBank/DDBJ whole genome shotgun (WGS) entry which is preliminary data.</text>
</comment>
<dbReference type="Proteomes" id="UP000469430">
    <property type="component" value="Unassembled WGS sequence"/>
</dbReference>
<dbReference type="AlphaFoldDB" id="A0A6I4TVP7"/>
<dbReference type="OrthoDB" id="7510084at2"/>
<evidence type="ECO:0000313" key="1">
    <source>
        <dbReference type="EMBL" id="MXO98867.1"/>
    </source>
</evidence>
<proteinExistence type="predicted"/>
<gene>
    <name evidence="1" type="ORF">GRI97_07695</name>
</gene>
<reference evidence="1 2" key="1">
    <citation type="submission" date="2019-12" db="EMBL/GenBank/DDBJ databases">
        <title>Genomic-based taxomic classification of the family Erythrobacteraceae.</title>
        <authorList>
            <person name="Xu L."/>
        </authorList>
    </citation>
    <scope>NUCLEOTIDE SEQUENCE [LARGE SCALE GENOMIC DNA]</scope>
    <source>
        <strain evidence="1 2">S36</strain>
    </source>
</reference>
<dbReference type="EMBL" id="WTYJ01000001">
    <property type="protein sequence ID" value="MXO98867.1"/>
    <property type="molecule type" value="Genomic_DNA"/>
</dbReference>
<sequence>MTIRFAPSRNARELRMAKVRLRAFSAHAANDNAQAETPDDALLHAALRHFAQHGMAAAQRARKQSETAFFAGDRASYRWWLDICRILDKRLASQLVAETDAR</sequence>
<protein>
    <submittedName>
        <fullName evidence="1">Uncharacterized protein</fullName>
    </submittedName>
</protein>